<evidence type="ECO:0000313" key="1">
    <source>
        <dbReference type="EMBL" id="STJ19972.1"/>
    </source>
</evidence>
<protein>
    <submittedName>
        <fullName evidence="1">Uncharacterized protein</fullName>
    </submittedName>
</protein>
<evidence type="ECO:0000313" key="2">
    <source>
        <dbReference type="Proteomes" id="UP000254716"/>
    </source>
</evidence>
<accession>A0A376W783</accession>
<gene>
    <name evidence="1" type="ORF">NCTC9081_05521</name>
</gene>
<name>A0A376W783_ECOLX</name>
<dbReference type="AlphaFoldDB" id="A0A376W783"/>
<reference evidence="1 2" key="1">
    <citation type="submission" date="2018-06" db="EMBL/GenBank/DDBJ databases">
        <authorList>
            <consortium name="Pathogen Informatics"/>
            <person name="Doyle S."/>
        </authorList>
    </citation>
    <scope>NUCLEOTIDE SEQUENCE [LARGE SCALE GENOMIC DNA]</scope>
    <source>
        <strain evidence="1 2">NCTC9081</strain>
    </source>
</reference>
<dbReference type="EMBL" id="UGCV01000008">
    <property type="protein sequence ID" value="STJ19972.1"/>
    <property type="molecule type" value="Genomic_DNA"/>
</dbReference>
<sequence>MQAFVIGTYRTVDGEKSDTFKRGADSFPQIDRDCFVIEGGNLQRFMGILGAGLSDEERIEAWNLRC</sequence>
<organism evidence="1 2">
    <name type="scientific">Escherichia coli</name>
    <dbReference type="NCBI Taxonomy" id="562"/>
    <lineage>
        <taxon>Bacteria</taxon>
        <taxon>Pseudomonadati</taxon>
        <taxon>Pseudomonadota</taxon>
        <taxon>Gammaproteobacteria</taxon>
        <taxon>Enterobacterales</taxon>
        <taxon>Enterobacteriaceae</taxon>
        <taxon>Escherichia</taxon>
    </lineage>
</organism>
<dbReference type="Proteomes" id="UP000254716">
    <property type="component" value="Unassembled WGS sequence"/>
</dbReference>
<proteinExistence type="predicted"/>